<dbReference type="Proteomes" id="UP000290870">
    <property type="component" value="Unassembled WGS sequence"/>
</dbReference>
<sequence length="306" mass="34225">MNNQIVSVDLGSNSFRVLKYDCLNHQIISEHNEVVGMADGLVDTGIISKEAIARVIKAINHSIEIINYNPKEAVCVTTAAMRKASNSQEVLECLKKETELDFKIIDGEEEARLTLLAVKYALKREKIESNNFVLLDIGGGSTEIIVNCNENYQAKSFDFGIVTMTQKYLKSNDLQKDLENRKSEIKLFLDSLNIDFKKFPFVATAGTPTTIAAIKLGQDFFSYDRNIVNGTVVTLEDLSFCLNILKNSSKDEITKLVGKGRVEFIEVGILIYKTIFEVLNKKESIVLDDGLREGVAINYCLTKCKD</sequence>
<feature type="domain" description="Ppx/GppA phosphatase N-terminal" evidence="1">
    <location>
        <begin position="25"/>
        <end position="298"/>
    </location>
</feature>
<dbReference type="InterPro" id="IPR003695">
    <property type="entry name" value="Ppx_GppA_N"/>
</dbReference>
<comment type="caution">
    <text evidence="2">The sequence shown here is derived from an EMBL/GenBank/DDBJ whole genome shotgun (WGS) entry which is preliminary data.</text>
</comment>
<dbReference type="PANTHER" id="PTHR30005:SF0">
    <property type="entry name" value="RETROGRADE REGULATION PROTEIN 2"/>
    <property type="match status" value="1"/>
</dbReference>
<reference evidence="2 3" key="1">
    <citation type="submission" date="2017-10" db="EMBL/GenBank/DDBJ databases">
        <title>Genomics of the genus Arcobacter.</title>
        <authorList>
            <person name="Perez-Cataluna A."/>
            <person name="Figueras M.J."/>
        </authorList>
    </citation>
    <scope>NUCLEOTIDE SEQUENCE [LARGE SCALE GENOMIC DNA]</scope>
    <source>
        <strain evidence="2 3">F26</strain>
    </source>
</reference>
<evidence type="ECO:0000313" key="3">
    <source>
        <dbReference type="Proteomes" id="UP000290870"/>
    </source>
</evidence>
<dbReference type="InterPro" id="IPR050273">
    <property type="entry name" value="GppA/Ppx_hydrolase"/>
</dbReference>
<dbReference type="OrthoDB" id="9793035at2"/>
<dbReference type="AlphaFoldDB" id="A0A4Q0ZFB5"/>
<dbReference type="SUPFAM" id="SSF53067">
    <property type="entry name" value="Actin-like ATPase domain"/>
    <property type="match status" value="2"/>
</dbReference>
<dbReference type="CDD" id="cd24054">
    <property type="entry name" value="ASKHA_NBD_AaPPX-GppA_MtPPX2-like"/>
    <property type="match status" value="1"/>
</dbReference>
<organism evidence="2 3">
    <name type="scientific">Arcobacter cloacae</name>
    <dbReference type="NCBI Taxonomy" id="1054034"/>
    <lineage>
        <taxon>Bacteria</taxon>
        <taxon>Pseudomonadati</taxon>
        <taxon>Campylobacterota</taxon>
        <taxon>Epsilonproteobacteria</taxon>
        <taxon>Campylobacterales</taxon>
        <taxon>Arcobacteraceae</taxon>
        <taxon>Arcobacter</taxon>
    </lineage>
</organism>
<accession>A0A4Q0ZFB5</accession>
<dbReference type="Gene3D" id="3.30.420.40">
    <property type="match status" value="1"/>
</dbReference>
<dbReference type="InterPro" id="IPR043129">
    <property type="entry name" value="ATPase_NBD"/>
</dbReference>
<gene>
    <name evidence="2" type="ORF">CRU90_05140</name>
</gene>
<dbReference type="Gene3D" id="3.30.420.150">
    <property type="entry name" value="Exopolyphosphatase. Domain 2"/>
    <property type="match status" value="1"/>
</dbReference>
<dbReference type="EMBL" id="PDJZ01000004">
    <property type="protein sequence ID" value="RXJ84742.1"/>
    <property type="molecule type" value="Genomic_DNA"/>
</dbReference>
<dbReference type="Pfam" id="PF02541">
    <property type="entry name" value="Ppx-GppA"/>
    <property type="match status" value="1"/>
</dbReference>
<evidence type="ECO:0000259" key="1">
    <source>
        <dbReference type="Pfam" id="PF02541"/>
    </source>
</evidence>
<name>A0A4Q0ZFB5_9BACT</name>
<dbReference type="PANTHER" id="PTHR30005">
    <property type="entry name" value="EXOPOLYPHOSPHATASE"/>
    <property type="match status" value="1"/>
</dbReference>
<dbReference type="RefSeq" id="WP_128986204.1">
    <property type="nucleotide sequence ID" value="NZ_PDJZ01000004.1"/>
</dbReference>
<proteinExistence type="predicted"/>
<protein>
    <submittedName>
        <fullName evidence="2">Exopolyphosphatase</fullName>
    </submittedName>
</protein>
<evidence type="ECO:0000313" key="2">
    <source>
        <dbReference type="EMBL" id="RXJ84742.1"/>
    </source>
</evidence>